<dbReference type="PANTHER" id="PTHR47382">
    <property type="entry name" value="U-BOX DOMAIN-CONTAINING PROTEIN 52-LIKE"/>
    <property type="match status" value="1"/>
</dbReference>
<feature type="compositionally biased region" description="Polar residues" evidence="1">
    <location>
        <begin position="1"/>
        <end position="14"/>
    </location>
</feature>
<dbReference type="CDD" id="cd01989">
    <property type="entry name" value="USP_STK_Ubox_N"/>
    <property type="match status" value="1"/>
</dbReference>
<dbReference type="InterPro" id="IPR014729">
    <property type="entry name" value="Rossmann-like_a/b/a_fold"/>
</dbReference>
<dbReference type="Gramene" id="RZC46037">
    <property type="protein sequence ID" value="RZC46037"/>
    <property type="gene ID" value="C5167_038984"/>
</dbReference>
<evidence type="ECO:0008006" key="4">
    <source>
        <dbReference type="Google" id="ProtNLM"/>
    </source>
</evidence>
<dbReference type="Gene3D" id="3.40.50.620">
    <property type="entry name" value="HUPs"/>
    <property type="match status" value="1"/>
</dbReference>
<feature type="compositionally biased region" description="Basic and acidic residues" evidence="1">
    <location>
        <begin position="15"/>
        <end position="25"/>
    </location>
</feature>
<dbReference type="SUPFAM" id="SSF52402">
    <property type="entry name" value="Adenine nucleotide alpha hydrolases-like"/>
    <property type="match status" value="1"/>
</dbReference>
<protein>
    <recommendedName>
        <fullName evidence="4">UspA domain-containing protein</fullName>
    </recommendedName>
</protein>
<evidence type="ECO:0000313" key="2">
    <source>
        <dbReference type="EMBL" id="RZC46037.1"/>
    </source>
</evidence>
<feature type="region of interest" description="Disordered" evidence="1">
    <location>
        <begin position="1"/>
        <end position="25"/>
    </location>
</feature>
<reference evidence="2 3" key="1">
    <citation type="journal article" date="2018" name="Science">
        <title>The opium poppy genome and morphinan production.</title>
        <authorList>
            <person name="Guo L."/>
            <person name="Winzer T."/>
            <person name="Yang X."/>
            <person name="Li Y."/>
            <person name="Ning Z."/>
            <person name="He Z."/>
            <person name="Teodor R."/>
            <person name="Lu Y."/>
            <person name="Bowser T.A."/>
            <person name="Graham I.A."/>
            <person name="Ye K."/>
        </authorList>
    </citation>
    <scope>NUCLEOTIDE SEQUENCE [LARGE SCALE GENOMIC DNA]</scope>
    <source>
        <strain evidence="3">cv. HN1</strain>
        <tissue evidence="2">Leaves</tissue>
    </source>
</reference>
<dbReference type="AlphaFoldDB" id="A0A4Y7IAU1"/>
<feature type="region of interest" description="Disordered" evidence="1">
    <location>
        <begin position="303"/>
        <end position="323"/>
    </location>
</feature>
<dbReference type="Proteomes" id="UP000316621">
    <property type="component" value="Chromosome 1"/>
</dbReference>
<dbReference type="PANTHER" id="PTHR47382:SF3">
    <property type="entry name" value="ADENINE NUCLEOTIDE ALPHA HYDROLASES-LIKE SUPERFAMILY PROTEIN"/>
    <property type="match status" value="1"/>
</dbReference>
<keyword evidence="3" id="KW-1185">Reference proteome</keyword>
<name>A0A4Y7IAU1_PAPSO</name>
<dbReference type="EMBL" id="CM010715">
    <property type="protein sequence ID" value="RZC46037.1"/>
    <property type="molecule type" value="Genomic_DNA"/>
</dbReference>
<gene>
    <name evidence="2" type="ORF">C5167_038984</name>
</gene>
<sequence length="323" mass="36238">MVEATNHSKMQKNNPHIEDVDPQDDKLITSGSINRITSQKNNEENNIIGTYNPNIKRSISNREGSSIQHRIPPTVVEEYKDINRVSSSRIGGRYKIYVAVGKSKSSRDALIWALKHLLHDIPPSLYSSTFIYLIHVYPEILYVPVPVGIGKLHKDTVNPLLYEDYKNKKIEQRKQFLDDILRLCSGCKVKVDTLLIEGNDVAKALIDLIPILNIEKLIIGTKKSSYRKLKRPHGIADQILKAALPDSCDIKIIGHGKELIDIEYPIDMFKDKSPFSSSRMSSSHSRSTSGTIMDKALSLSRMFSSRSSSSNDGSIGNLTDFDS</sequence>
<organism evidence="2 3">
    <name type="scientific">Papaver somniferum</name>
    <name type="common">Opium poppy</name>
    <dbReference type="NCBI Taxonomy" id="3469"/>
    <lineage>
        <taxon>Eukaryota</taxon>
        <taxon>Viridiplantae</taxon>
        <taxon>Streptophyta</taxon>
        <taxon>Embryophyta</taxon>
        <taxon>Tracheophyta</taxon>
        <taxon>Spermatophyta</taxon>
        <taxon>Magnoliopsida</taxon>
        <taxon>Ranunculales</taxon>
        <taxon>Papaveraceae</taxon>
        <taxon>Papaveroideae</taxon>
        <taxon>Papaver</taxon>
    </lineage>
</organism>
<dbReference type="OMA" id="QCRKFQV"/>
<proteinExistence type="predicted"/>
<evidence type="ECO:0000313" key="3">
    <source>
        <dbReference type="Proteomes" id="UP000316621"/>
    </source>
</evidence>
<evidence type="ECO:0000256" key="1">
    <source>
        <dbReference type="SAM" id="MobiDB-lite"/>
    </source>
</evidence>
<accession>A0A4Y7IAU1</accession>